<gene>
    <name evidence="1" type="ORF">BCV72DRAFT_224143</name>
</gene>
<proteinExistence type="predicted"/>
<evidence type="ECO:0000313" key="1">
    <source>
        <dbReference type="EMBL" id="ORE08970.1"/>
    </source>
</evidence>
<dbReference type="VEuPathDB" id="FungiDB:BCV72DRAFT_224143"/>
<sequence>MKLDLRALSSVNRSRIDLCVGKFAKKVYRSRIYNDKLKMVTLSRHYLNPLLR</sequence>
<accession>A0A1X0RA90</accession>
<organism evidence="1">
    <name type="scientific">Rhizopus microsporus var. microsporus</name>
    <dbReference type="NCBI Taxonomy" id="86635"/>
    <lineage>
        <taxon>Eukaryota</taxon>
        <taxon>Fungi</taxon>
        <taxon>Fungi incertae sedis</taxon>
        <taxon>Mucoromycota</taxon>
        <taxon>Mucoromycotina</taxon>
        <taxon>Mucoromycetes</taxon>
        <taxon>Mucorales</taxon>
        <taxon>Mucorineae</taxon>
        <taxon>Rhizopodaceae</taxon>
        <taxon>Rhizopus</taxon>
    </lineage>
</organism>
<dbReference type="AlphaFoldDB" id="A0A1X0RA90"/>
<protein>
    <submittedName>
        <fullName evidence="1">Uncharacterized protein</fullName>
    </submittedName>
</protein>
<name>A0A1X0RA90_RHIZD</name>
<dbReference type="EMBL" id="KV921881">
    <property type="protein sequence ID" value="ORE08970.1"/>
    <property type="molecule type" value="Genomic_DNA"/>
</dbReference>
<dbReference type="Proteomes" id="UP000242414">
    <property type="component" value="Unassembled WGS sequence"/>
</dbReference>
<reference evidence="1" key="1">
    <citation type="journal article" date="2016" name="Proc. Natl. Acad. Sci. U.S.A.">
        <title>Lipid metabolic changes in an early divergent fungus govern the establishment of a mutualistic symbiosis with endobacteria.</title>
        <authorList>
            <person name="Lastovetsky O.A."/>
            <person name="Gaspar M.L."/>
            <person name="Mondo S.J."/>
            <person name="LaButti K.M."/>
            <person name="Sandor L."/>
            <person name="Grigoriev I.V."/>
            <person name="Henry S.A."/>
            <person name="Pawlowska T.E."/>
        </authorList>
    </citation>
    <scope>NUCLEOTIDE SEQUENCE [LARGE SCALE GENOMIC DNA]</scope>
    <source>
        <strain evidence="1">ATCC 52814</strain>
    </source>
</reference>